<reference evidence="2 3" key="1">
    <citation type="submission" date="2017-07" db="EMBL/GenBank/DDBJ databases">
        <authorList>
            <person name="Talla V."/>
            <person name="Backstrom N."/>
        </authorList>
    </citation>
    <scope>NUCLEOTIDE SEQUENCE [LARGE SCALE GENOMIC DNA]</scope>
</reference>
<dbReference type="Proteomes" id="UP000324832">
    <property type="component" value="Unassembled WGS sequence"/>
</dbReference>
<organism evidence="2 3">
    <name type="scientific">Leptidea sinapis</name>
    <dbReference type="NCBI Taxonomy" id="189913"/>
    <lineage>
        <taxon>Eukaryota</taxon>
        <taxon>Metazoa</taxon>
        <taxon>Ecdysozoa</taxon>
        <taxon>Arthropoda</taxon>
        <taxon>Hexapoda</taxon>
        <taxon>Insecta</taxon>
        <taxon>Pterygota</taxon>
        <taxon>Neoptera</taxon>
        <taxon>Endopterygota</taxon>
        <taxon>Lepidoptera</taxon>
        <taxon>Glossata</taxon>
        <taxon>Ditrysia</taxon>
        <taxon>Papilionoidea</taxon>
        <taxon>Pieridae</taxon>
        <taxon>Dismorphiinae</taxon>
        <taxon>Leptidea</taxon>
    </lineage>
</organism>
<gene>
    <name evidence="2" type="ORF">LSINAPIS_LOCUS10962</name>
</gene>
<feature type="region of interest" description="Disordered" evidence="1">
    <location>
        <begin position="249"/>
        <end position="273"/>
    </location>
</feature>
<keyword evidence="3" id="KW-1185">Reference proteome</keyword>
<protein>
    <submittedName>
        <fullName evidence="2">Uncharacterized protein</fullName>
    </submittedName>
</protein>
<evidence type="ECO:0000256" key="1">
    <source>
        <dbReference type="SAM" id="MobiDB-lite"/>
    </source>
</evidence>
<sequence>MKVLLSGFFPNNERQTRQPQFGFNQNFFPRRLSDTLSSILHINRGKPISNPDYILPTNKPANNNVRFPTQVPLAENNNDQSKVDGSSKRPLTFEDFFMNSNQPAIINNRPVNVGTHINSNGNIFGQSTADTGSSTNEPSFSSFITSDGKTIGPGGNGLITGQGSNAPAFGADVNGLTISNEPAFGANSNGLTNEASTNGPAFGADSNGFVMGEKFDEPAFGANSNGLIMGETPNGSAFDENIFTTTKETGLVDRNGPGAPSSTTLPTLTPVPASGSRNNFNFGSAGIF</sequence>
<feature type="non-terminal residue" evidence="2">
    <location>
        <position position="288"/>
    </location>
</feature>
<accession>A0A5E4QPT7</accession>
<feature type="compositionally biased region" description="Low complexity" evidence="1">
    <location>
        <begin position="256"/>
        <end position="273"/>
    </location>
</feature>
<name>A0A5E4QPT7_9NEOP</name>
<evidence type="ECO:0000313" key="2">
    <source>
        <dbReference type="EMBL" id="VVD00290.1"/>
    </source>
</evidence>
<proteinExistence type="predicted"/>
<evidence type="ECO:0000313" key="3">
    <source>
        <dbReference type="Proteomes" id="UP000324832"/>
    </source>
</evidence>
<dbReference type="EMBL" id="FZQP02004568">
    <property type="protein sequence ID" value="VVD00290.1"/>
    <property type="molecule type" value="Genomic_DNA"/>
</dbReference>
<dbReference type="AlphaFoldDB" id="A0A5E4QPT7"/>